<comment type="caution">
    <text evidence="1">The sequence shown here is derived from an EMBL/GenBank/DDBJ whole genome shotgun (WGS) entry which is preliminary data.</text>
</comment>
<reference evidence="1 2" key="1">
    <citation type="submission" date="2021-07" db="EMBL/GenBank/DDBJ databases">
        <title>The Aristolochia fimbriata genome: insights into angiosperm evolution, floral development and chemical biosynthesis.</title>
        <authorList>
            <person name="Jiao Y."/>
        </authorList>
    </citation>
    <scope>NUCLEOTIDE SEQUENCE [LARGE SCALE GENOMIC DNA]</scope>
    <source>
        <strain evidence="1">IBCAS-2021</strain>
        <tissue evidence="1">Leaf</tissue>
    </source>
</reference>
<dbReference type="EMBL" id="JAINDJ010000003">
    <property type="protein sequence ID" value="KAG9452760.1"/>
    <property type="molecule type" value="Genomic_DNA"/>
</dbReference>
<keyword evidence="2" id="KW-1185">Reference proteome</keyword>
<organism evidence="1 2">
    <name type="scientific">Aristolochia fimbriata</name>
    <name type="common">White veined hardy Dutchman's pipe vine</name>
    <dbReference type="NCBI Taxonomy" id="158543"/>
    <lineage>
        <taxon>Eukaryota</taxon>
        <taxon>Viridiplantae</taxon>
        <taxon>Streptophyta</taxon>
        <taxon>Embryophyta</taxon>
        <taxon>Tracheophyta</taxon>
        <taxon>Spermatophyta</taxon>
        <taxon>Magnoliopsida</taxon>
        <taxon>Magnoliidae</taxon>
        <taxon>Piperales</taxon>
        <taxon>Aristolochiaceae</taxon>
        <taxon>Aristolochia</taxon>
    </lineage>
</organism>
<accession>A0AAV7EV34</accession>
<name>A0AAV7EV34_ARIFI</name>
<protein>
    <submittedName>
        <fullName evidence="1">Uncharacterized protein</fullName>
    </submittedName>
</protein>
<gene>
    <name evidence="1" type="ORF">H6P81_005664</name>
</gene>
<evidence type="ECO:0000313" key="1">
    <source>
        <dbReference type="EMBL" id="KAG9452760.1"/>
    </source>
</evidence>
<sequence length="196" mass="22390">MNGIVFKNILFFTCYFLVFPFVKVLSTKALKDFPASVLSCSCLILETGLENFELPGAARALKSSPGIGILLINVNHYHNKFVSGQPPEFPEGFEIEEGVYLDNQPYPCLLNHVKTVKVTGLLRRNHIWQVLKNETLLQQWLRREVNLIKFLLKSAMVLERMGIKITDNKYFQQLLQSENIKSQLMIPRAPQLILVG</sequence>
<dbReference type="Proteomes" id="UP000825729">
    <property type="component" value="Unassembled WGS sequence"/>
</dbReference>
<proteinExistence type="predicted"/>
<evidence type="ECO:0000313" key="2">
    <source>
        <dbReference type="Proteomes" id="UP000825729"/>
    </source>
</evidence>
<dbReference type="AlphaFoldDB" id="A0AAV7EV34"/>